<keyword evidence="1" id="KW-0812">Transmembrane</keyword>
<protein>
    <submittedName>
        <fullName evidence="2">Methyl-accepting chemotaxis protein</fullName>
    </submittedName>
</protein>
<evidence type="ECO:0000256" key="1">
    <source>
        <dbReference type="SAM" id="Phobius"/>
    </source>
</evidence>
<dbReference type="EMBL" id="CQEM01000001">
    <property type="protein sequence ID" value="CNK62172.1"/>
    <property type="molecule type" value="Genomic_DNA"/>
</dbReference>
<dbReference type="SUPFAM" id="SSF116927">
    <property type="entry name" value="EspA/CesA-like"/>
    <property type="match status" value="1"/>
</dbReference>
<evidence type="ECO:0000313" key="3">
    <source>
        <dbReference type="Proteomes" id="UP000040088"/>
    </source>
</evidence>
<keyword evidence="1" id="KW-1133">Transmembrane helix</keyword>
<dbReference type="AlphaFoldDB" id="A0A0T9T4V3"/>
<organism evidence="2 3">
    <name type="scientific">Yersinia aleksiciae</name>
    <dbReference type="NCBI Taxonomy" id="263819"/>
    <lineage>
        <taxon>Bacteria</taxon>
        <taxon>Pseudomonadati</taxon>
        <taxon>Pseudomonadota</taxon>
        <taxon>Gammaproteobacteria</taxon>
        <taxon>Enterobacterales</taxon>
        <taxon>Yersiniaceae</taxon>
        <taxon>Yersinia</taxon>
    </lineage>
</organism>
<feature type="transmembrane region" description="Helical" evidence="1">
    <location>
        <begin position="54"/>
        <end position="73"/>
    </location>
</feature>
<keyword evidence="1" id="KW-0472">Membrane</keyword>
<accession>A0A0T9T4V3</accession>
<sequence>MGDLTYTRHEPVGFSTNAVKSFGNAKSVDSDYGSDNHYGIDGSSPNAVDEGHDIFSSGLSVLYAFLAALNYIAANDFKAMQERAKYAREVQDNANQVDEVIAEASKGDDKTREPLPDSVVEFMRKNGIKVDGMSIDDYLKKNGPTLDKGELVAVKGALDNEKSSATDTMSQDQLQLQKTMQGYNVCANNISTLQSGLKDLLMTIARNFC</sequence>
<dbReference type="RefSeq" id="WP_050124922.1">
    <property type="nucleotide sequence ID" value="NZ_CABHQD010000198.1"/>
</dbReference>
<proteinExistence type="predicted"/>
<gene>
    <name evidence="2" type="primary">sseB</name>
    <name evidence="2" type="ORF">ERS008460_00403</name>
</gene>
<dbReference type="Proteomes" id="UP000040088">
    <property type="component" value="Unassembled WGS sequence"/>
</dbReference>
<dbReference type="InterPro" id="IPR035074">
    <property type="entry name" value="EspA/CesA-like"/>
</dbReference>
<dbReference type="InterPro" id="IPR005095">
    <property type="entry name" value="EspA"/>
</dbReference>
<evidence type="ECO:0000313" key="2">
    <source>
        <dbReference type="EMBL" id="CNK62172.1"/>
    </source>
</evidence>
<name>A0A0T9T4V3_YERAE</name>
<dbReference type="Pfam" id="PF03433">
    <property type="entry name" value="EspA"/>
    <property type="match status" value="1"/>
</dbReference>
<reference evidence="3" key="1">
    <citation type="submission" date="2015-03" db="EMBL/GenBank/DDBJ databases">
        <authorList>
            <consortium name="Pathogen Informatics"/>
        </authorList>
    </citation>
    <scope>NUCLEOTIDE SEQUENCE [LARGE SCALE GENOMIC DNA]</scope>
    <source>
        <strain evidence="3">IP27925</strain>
    </source>
</reference>